<dbReference type="STRING" id="50990.A0A4R5XH37"/>
<feature type="transmembrane region" description="Helical" evidence="2">
    <location>
        <begin position="184"/>
        <end position="204"/>
    </location>
</feature>
<organism evidence="3 4">
    <name type="scientific">Rickenella mellea</name>
    <dbReference type="NCBI Taxonomy" id="50990"/>
    <lineage>
        <taxon>Eukaryota</taxon>
        <taxon>Fungi</taxon>
        <taxon>Dikarya</taxon>
        <taxon>Basidiomycota</taxon>
        <taxon>Agaricomycotina</taxon>
        <taxon>Agaricomycetes</taxon>
        <taxon>Hymenochaetales</taxon>
        <taxon>Rickenellaceae</taxon>
        <taxon>Rickenella</taxon>
    </lineage>
</organism>
<dbReference type="EMBL" id="ML170156">
    <property type="protein sequence ID" value="TDL29736.1"/>
    <property type="molecule type" value="Genomic_DNA"/>
</dbReference>
<feature type="transmembrane region" description="Helical" evidence="2">
    <location>
        <begin position="142"/>
        <end position="172"/>
    </location>
</feature>
<dbReference type="OrthoDB" id="3351491at2759"/>
<feature type="region of interest" description="Disordered" evidence="1">
    <location>
        <begin position="518"/>
        <end position="566"/>
    </location>
</feature>
<reference evidence="3 4" key="1">
    <citation type="submission" date="2018-06" db="EMBL/GenBank/DDBJ databases">
        <title>A transcriptomic atlas of mushroom development highlights an independent origin of complex multicellularity.</title>
        <authorList>
            <consortium name="DOE Joint Genome Institute"/>
            <person name="Krizsan K."/>
            <person name="Almasi E."/>
            <person name="Merenyi Z."/>
            <person name="Sahu N."/>
            <person name="Viragh M."/>
            <person name="Koszo T."/>
            <person name="Mondo S."/>
            <person name="Kiss B."/>
            <person name="Balint B."/>
            <person name="Kues U."/>
            <person name="Barry K."/>
            <person name="Hegedus J.C."/>
            <person name="Henrissat B."/>
            <person name="Johnson J."/>
            <person name="Lipzen A."/>
            <person name="Ohm R."/>
            <person name="Nagy I."/>
            <person name="Pangilinan J."/>
            <person name="Yan J."/>
            <person name="Xiong Y."/>
            <person name="Grigoriev I.V."/>
            <person name="Hibbett D.S."/>
            <person name="Nagy L.G."/>
        </authorList>
    </citation>
    <scope>NUCLEOTIDE SEQUENCE [LARGE SCALE GENOMIC DNA]</scope>
    <source>
        <strain evidence="3 4">SZMC22713</strain>
    </source>
</reference>
<sequence>MVDQLDIRGLDDPSVNEFLSHPDLRQICSFFIGWLFFSSFRSLYHSPFTQYIASRLTLLTVRLFGSKTSNANLPEYPALEAQDSPVTPLEKKARRWVDDMASDIIFPKNDYPALVFTLTLLFGLASIAQFASLLSFSPNSSAAQAACAFVVAWGGMSSRTARLVGLLILGFELKNLGVKLWEKLTLWAAIALGTALVFVSSAIAPGTLREVSIPTVIALCYRRHFLPIALATSVLSIVLDLYCLIRILVLIIPPFLRLRHKIDALKDIRIARAASLLVLDLLTIAPDSVQINILADFIPQSIGALLVIAAYNHRIAAPCVTISVPSIHRTNPPSVVSLRPTISISAHAGRRLARPQSAYSGNSRGDHPFSAGALLRDSTIPTDEWLSAQQSTDGDSVREAVVETAIRLPIYGQEVPPVPKRIMLSPTAPAPTQPTKLKLLPILPNQAQLGRQFEEQDRALNRRSRTGPPQVAITAPSSRVSSALLSPGSINSVFGSDIIRTSSDKVVVDKLKKSRSARSSRYTFLSRRGTESSSSSSSGRSARRSSGASSVTARQLGVNSHSIPVPTPLSIEQLRAARAKRPVTAESRYSVLAPSLTAVLPPQSVRRTRELRLRGPRPLPTPHAGRQGRP</sequence>
<evidence type="ECO:0000256" key="1">
    <source>
        <dbReference type="SAM" id="MobiDB-lite"/>
    </source>
</evidence>
<gene>
    <name evidence="3" type="ORF">BD410DRAFT_780218</name>
</gene>
<dbReference type="AlphaFoldDB" id="A0A4R5XH37"/>
<feature type="region of interest" description="Disordered" evidence="1">
    <location>
        <begin position="459"/>
        <end position="478"/>
    </location>
</feature>
<evidence type="ECO:0000256" key="2">
    <source>
        <dbReference type="SAM" id="Phobius"/>
    </source>
</evidence>
<evidence type="ECO:0000313" key="4">
    <source>
        <dbReference type="Proteomes" id="UP000294933"/>
    </source>
</evidence>
<keyword evidence="4" id="KW-1185">Reference proteome</keyword>
<keyword evidence="2" id="KW-0472">Membrane</keyword>
<keyword evidence="2" id="KW-1133">Transmembrane helix</keyword>
<evidence type="ECO:0000313" key="3">
    <source>
        <dbReference type="EMBL" id="TDL29736.1"/>
    </source>
</evidence>
<feature type="transmembrane region" description="Helical" evidence="2">
    <location>
        <begin position="224"/>
        <end position="252"/>
    </location>
</feature>
<feature type="transmembrane region" description="Helical" evidence="2">
    <location>
        <begin position="113"/>
        <end position="136"/>
    </location>
</feature>
<name>A0A4R5XH37_9AGAM</name>
<dbReference type="VEuPathDB" id="FungiDB:BD410DRAFT_780218"/>
<dbReference type="Proteomes" id="UP000294933">
    <property type="component" value="Unassembled WGS sequence"/>
</dbReference>
<proteinExistence type="predicted"/>
<keyword evidence="2" id="KW-0812">Transmembrane</keyword>
<accession>A0A4R5XH37</accession>
<feature type="compositionally biased region" description="Low complexity" evidence="1">
    <location>
        <begin position="531"/>
        <end position="554"/>
    </location>
</feature>
<feature type="region of interest" description="Disordered" evidence="1">
    <location>
        <begin position="602"/>
        <end position="630"/>
    </location>
</feature>
<protein>
    <submittedName>
        <fullName evidence="3">Uncharacterized protein</fullName>
    </submittedName>
</protein>